<dbReference type="PANTHER" id="PTHR30008:SF0">
    <property type="entry name" value="EXODEOXYRIBONUCLEASE 7 LARGE SUBUNIT"/>
    <property type="match status" value="1"/>
</dbReference>
<comment type="subcellular location">
    <subcellularLocation>
        <location evidence="5 6">Cytoplasm</location>
    </subcellularLocation>
</comment>
<organism evidence="9 10">
    <name type="scientific">Paraherbaspirillum soli</name>
    <dbReference type="NCBI Taxonomy" id="631222"/>
    <lineage>
        <taxon>Bacteria</taxon>
        <taxon>Pseudomonadati</taxon>
        <taxon>Pseudomonadota</taxon>
        <taxon>Betaproteobacteria</taxon>
        <taxon>Burkholderiales</taxon>
        <taxon>Oxalobacteraceae</taxon>
        <taxon>Paraherbaspirillum</taxon>
    </lineage>
</organism>
<evidence type="ECO:0000256" key="3">
    <source>
        <dbReference type="ARBA" id="ARBA00022801"/>
    </source>
</evidence>
<dbReference type="InterPro" id="IPR003753">
    <property type="entry name" value="Exonuc_VII_L"/>
</dbReference>
<evidence type="ECO:0000256" key="6">
    <source>
        <dbReference type="RuleBase" id="RU004355"/>
    </source>
</evidence>
<dbReference type="NCBIfam" id="TIGR00237">
    <property type="entry name" value="xseA"/>
    <property type="match status" value="1"/>
</dbReference>
<evidence type="ECO:0000313" key="9">
    <source>
        <dbReference type="EMBL" id="MFC5474364.1"/>
    </source>
</evidence>
<keyword evidence="3 5" id="KW-0378">Hydrolase</keyword>
<feature type="domain" description="Exonuclease VII large subunit C-terminal" evidence="7">
    <location>
        <begin position="133"/>
        <end position="443"/>
    </location>
</feature>
<gene>
    <name evidence="5 9" type="primary">xseA</name>
    <name evidence="9" type="ORF">ACFPM8_10380</name>
</gene>
<comment type="caution">
    <text evidence="9">The sequence shown here is derived from an EMBL/GenBank/DDBJ whole genome shotgun (WGS) entry which is preliminary data.</text>
</comment>
<evidence type="ECO:0000259" key="7">
    <source>
        <dbReference type="Pfam" id="PF02601"/>
    </source>
</evidence>
<comment type="similarity">
    <text evidence="5 6">Belongs to the XseA family.</text>
</comment>
<name>A0ABW0M859_9BURK</name>
<sequence>MNLFSPTDKQSSGPPVISVSALNQAVARMLERSFPLTWVSGEISNFTRAASGHWYFTLKDDAAQVRAVMFKGRAQYAGFIPREGDKVEVRTLVTLYAPRGDYQLNVETIRRAGVGNLYEAFLRLKEKLNAEGLFDPARKRPLPQFATCIGIVTSLQAAALRDILTALARRAPHVRVILYPTPVQGEAAAEKIARAINTASARAECDVLLVCRGGGSIEDLWSFNDEAVARAVAAAAMPVISGVGHETDFTIADFAADLRAATPTAAAELAAFPRTDWLATLEAHAEHLTRALQRRLGDAGQKLDWLTRRLSSPAATIAHERLKLQTLQTRLAHATRIPLTQSRYALLNLRTRLSAHLPNTTAQRAQLSEQARRLSSAFVARNRDNRQTLAALNAQLELLNPQRTLERGYAIVTDAKGHVIRTPQALQPRHFITLQLAEGSAKVGIDSVQPTLD</sequence>
<dbReference type="EMBL" id="JBHSMT010000014">
    <property type="protein sequence ID" value="MFC5474364.1"/>
    <property type="molecule type" value="Genomic_DNA"/>
</dbReference>
<accession>A0ABW0M859</accession>
<feature type="domain" description="OB-fold nucleic acid binding" evidence="8">
    <location>
        <begin position="17"/>
        <end position="110"/>
    </location>
</feature>
<dbReference type="PANTHER" id="PTHR30008">
    <property type="entry name" value="EXODEOXYRIBONUCLEASE 7 LARGE SUBUNIT"/>
    <property type="match status" value="1"/>
</dbReference>
<proteinExistence type="inferred from homology"/>
<dbReference type="InterPro" id="IPR020579">
    <property type="entry name" value="Exonuc_VII_lsu_C"/>
</dbReference>
<evidence type="ECO:0000256" key="5">
    <source>
        <dbReference type="HAMAP-Rule" id="MF_00378"/>
    </source>
</evidence>
<dbReference type="CDD" id="cd04489">
    <property type="entry name" value="ExoVII_LU_OBF"/>
    <property type="match status" value="1"/>
</dbReference>
<keyword evidence="2 5" id="KW-0540">Nuclease</keyword>
<evidence type="ECO:0000313" key="10">
    <source>
        <dbReference type="Proteomes" id="UP001596045"/>
    </source>
</evidence>
<dbReference type="Proteomes" id="UP001596045">
    <property type="component" value="Unassembled WGS sequence"/>
</dbReference>
<evidence type="ECO:0000256" key="1">
    <source>
        <dbReference type="ARBA" id="ARBA00022490"/>
    </source>
</evidence>
<dbReference type="Pfam" id="PF02601">
    <property type="entry name" value="Exonuc_VII_L"/>
    <property type="match status" value="1"/>
</dbReference>
<dbReference type="RefSeq" id="WP_378997469.1">
    <property type="nucleotide sequence ID" value="NZ_JBHSMT010000014.1"/>
</dbReference>
<dbReference type="EC" id="3.1.11.6" evidence="5"/>
<reference evidence="10" key="1">
    <citation type="journal article" date="2019" name="Int. J. Syst. Evol. Microbiol.">
        <title>The Global Catalogue of Microorganisms (GCM) 10K type strain sequencing project: providing services to taxonomists for standard genome sequencing and annotation.</title>
        <authorList>
            <consortium name="The Broad Institute Genomics Platform"/>
            <consortium name="The Broad Institute Genome Sequencing Center for Infectious Disease"/>
            <person name="Wu L."/>
            <person name="Ma J."/>
        </authorList>
    </citation>
    <scope>NUCLEOTIDE SEQUENCE [LARGE SCALE GENOMIC DNA]</scope>
    <source>
        <strain evidence="10">JCM 17066</strain>
    </source>
</reference>
<protein>
    <recommendedName>
        <fullName evidence="5">Exodeoxyribonuclease 7 large subunit</fullName>
        <ecNumber evidence="5">3.1.11.6</ecNumber>
    </recommendedName>
    <alternativeName>
        <fullName evidence="5">Exodeoxyribonuclease VII large subunit</fullName>
        <shortName evidence="5">Exonuclease VII large subunit</shortName>
    </alternativeName>
</protein>
<evidence type="ECO:0000256" key="2">
    <source>
        <dbReference type="ARBA" id="ARBA00022722"/>
    </source>
</evidence>
<keyword evidence="1 5" id="KW-0963">Cytoplasm</keyword>
<keyword evidence="4 5" id="KW-0269">Exonuclease</keyword>
<evidence type="ECO:0000256" key="4">
    <source>
        <dbReference type="ARBA" id="ARBA00022839"/>
    </source>
</evidence>
<dbReference type="InterPro" id="IPR025824">
    <property type="entry name" value="OB-fold_nuc-bd_dom"/>
</dbReference>
<comment type="catalytic activity">
    <reaction evidence="5 6">
        <text>Exonucleolytic cleavage in either 5'- to 3'- or 3'- to 5'-direction to yield nucleoside 5'-phosphates.</text>
        <dbReference type="EC" id="3.1.11.6"/>
    </reaction>
</comment>
<dbReference type="HAMAP" id="MF_00378">
    <property type="entry name" value="Exonuc_7_L"/>
    <property type="match status" value="1"/>
</dbReference>
<dbReference type="GO" id="GO:0008855">
    <property type="term" value="F:exodeoxyribonuclease VII activity"/>
    <property type="evidence" value="ECO:0007669"/>
    <property type="project" value="UniProtKB-EC"/>
</dbReference>
<keyword evidence="10" id="KW-1185">Reference proteome</keyword>
<comment type="subunit">
    <text evidence="5">Heterooligomer composed of large and small subunits.</text>
</comment>
<comment type="function">
    <text evidence="5">Bidirectionally degrades single-stranded DNA into large acid-insoluble oligonucleotides, which are then degraded further into small acid-soluble oligonucleotides.</text>
</comment>
<dbReference type="Pfam" id="PF13742">
    <property type="entry name" value="tRNA_anti_2"/>
    <property type="match status" value="1"/>
</dbReference>
<evidence type="ECO:0000259" key="8">
    <source>
        <dbReference type="Pfam" id="PF13742"/>
    </source>
</evidence>